<dbReference type="EMBL" id="SMLL01000006">
    <property type="protein sequence ID" value="TFY98136.1"/>
    <property type="molecule type" value="Genomic_DNA"/>
</dbReference>
<dbReference type="Proteomes" id="UP000297564">
    <property type="component" value="Unassembled WGS sequence"/>
</dbReference>
<gene>
    <name evidence="2" type="ORF">EZ242_15260</name>
</gene>
<dbReference type="SUPFAM" id="SSF56436">
    <property type="entry name" value="C-type lectin-like"/>
    <property type="match status" value="1"/>
</dbReference>
<dbReference type="InterPro" id="IPR016187">
    <property type="entry name" value="CTDL_fold"/>
</dbReference>
<dbReference type="PANTHER" id="PTHR23150">
    <property type="entry name" value="SULFATASE MODIFYING FACTOR 1, 2"/>
    <property type="match status" value="1"/>
</dbReference>
<dbReference type="InterPro" id="IPR042095">
    <property type="entry name" value="SUMF_sf"/>
</dbReference>
<organism evidence="2 3">
    <name type="scientific">Ramlibacter rhizophilus</name>
    <dbReference type="NCBI Taxonomy" id="1781167"/>
    <lineage>
        <taxon>Bacteria</taxon>
        <taxon>Pseudomonadati</taxon>
        <taxon>Pseudomonadota</taxon>
        <taxon>Betaproteobacteria</taxon>
        <taxon>Burkholderiales</taxon>
        <taxon>Comamonadaceae</taxon>
        <taxon>Ramlibacter</taxon>
    </lineage>
</organism>
<feature type="domain" description="Sulfatase-modifying factor enzyme-like" evidence="1">
    <location>
        <begin position="22"/>
        <end position="300"/>
    </location>
</feature>
<dbReference type="InterPro" id="IPR051043">
    <property type="entry name" value="Sulfatase_Mod_Factor_Kinase"/>
</dbReference>
<accession>A0A4Z0BFN1</accession>
<sequence>MPAGGGATAASVMPAAGTAQGQAWVRLPGGAFLMGTDDAEGFAEDGEGPVREVRVSAFRIAPTAVTNAQFRDFVRATGYITEAEQVGFSFVFYLQVGPDLRRSARQVSRELPWWLPVEGACWQRPAGPGSWVHDRPDHPVVHISWNDAAAYCAWAGARLPTEAEWEYAARGGLSQCRYPWGDDFEPGGERRCNTWQGTFPNAPAEGWSPGTVPAASGPANGFGLHHMAGNAWEWCADWFSADYHRATASVDPLQDKPTGRRSMRSGSFLCHASYCNRYRVAARGANTPGSSASNGGFRVAAGLE</sequence>
<evidence type="ECO:0000259" key="1">
    <source>
        <dbReference type="Pfam" id="PF03781"/>
    </source>
</evidence>
<keyword evidence="3" id="KW-1185">Reference proteome</keyword>
<dbReference type="Gene3D" id="3.90.1580.10">
    <property type="entry name" value="paralog of FGE (formylglycine-generating enzyme)"/>
    <property type="match status" value="1"/>
</dbReference>
<comment type="caution">
    <text evidence="2">The sequence shown here is derived from an EMBL/GenBank/DDBJ whole genome shotgun (WGS) entry which is preliminary data.</text>
</comment>
<evidence type="ECO:0000313" key="2">
    <source>
        <dbReference type="EMBL" id="TFY98136.1"/>
    </source>
</evidence>
<dbReference type="PANTHER" id="PTHR23150:SF19">
    <property type="entry name" value="FORMYLGLYCINE-GENERATING ENZYME"/>
    <property type="match status" value="1"/>
</dbReference>
<dbReference type="InterPro" id="IPR005532">
    <property type="entry name" value="SUMF_dom"/>
</dbReference>
<reference evidence="2 3" key="1">
    <citation type="submission" date="2019-03" db="EMBL/GenBank/DDBJ databases">
        <title>Ramlibacter rhizophilus CCTCC AB2015357, whole genome shotgun sequence.</title>
        <authorList>
            <person name="Zhang X."/>
            <person name="Feng G."/>
            <person name="Zhu H."/>
        </authorList>
    </citation>
    <scope>NUCLEOTIDE SEQUENCE [LARGE SCALE GENOMIC DNA]</scope>
    <source>
        <strain evidence="2 3">CCTCC AB2015357</strain>
    </source>
</reference>
<dbReference type="OrthoDB" id="9768004at2"/>
<evidence type="ECO:0000313" key="3">
    <source>
        <dbReference type="Proteomes" id="UP000297564"/>
    </source>
</evidence>
<proteinExistence type="predicted"/>
<protein>
    <submittedName>
        <fullName evidence="2">Formylglycine-generating enzyme family protein</fullName>
    </submittedName>
</protein>
<dbReference type="GO" id="GO:0120147">
    <property type="term" value="F:formylglycine-generating oxidase activity"/>
    <property type="evidence" value="ECO:0007669"/>
    <property type="project" value="TreeGrafter"/>
</dbReference>
<name>A0A4Z0BFN1_9BURK</name>
<dbReference type="Pfam" id="PF03781">
    <property type="entry name" value="FGE-sulfatase"/>
    <property type="match status" value="1"/>
</dbReference>
<dbReference type="AlphaFoldDB" id="A0A4Z0BFN1"/>